<accession>A0A6S7ICG5</accession>
<keyword evidence="14" id="KW-1185">Reference proteome</keyword>
<evidence type="ECO:0000256" key="3">
    <source>
        <dbReference type="ARBA" id="ARBA00022723"/>
    </source>
</evidence>
<dbReference type="GO" id="GO:0008270">
    <property type="term" value="F:zinc ion binding"/>
    <property type="evidence" value="ECO:0007669"/>
    <property type="project" value="UniProtKB-KW"/>
</dbReference>
<dbReference type="SUPFAM" id="SSF57716">
    <property type="entry name" value="Glucocorticoid receptor-like (DNA-binding domain)"/>
    <property type="match status" value="1"/>
</dbReference>
<dbReference type="SMART" id="SM00980">
    <property type="entry name" value="THAP"/>
    <property type="match status" value="1"/>
</dbReference>
<dbReference type="PROSITE" id="PS50950">
    <property type="entry name" value="ZF_THAP"/>
    <property type="match status" value="1"/>
</dbReference>
<keyword evidence="5" id="KW-0862">Zinc</keyword>
<comment type="similarity">
    <text evidence="2">Belongs to the THAP1 family.</text>
</comment>
<keyword evidence="3" id="KW-0479">Metal-binding</keyword>
<dbReference type="EMBL" id="CACRXK020008411">
    <property type="protein sequence ID" value="CAB4014693.1"/>
    <property type="molecule type" value="Genomic_DNA"/>
</dbReference>
<feature type="region of interest" description="Disordered" evidence="12">
    <location>
        <begin position="85"/>
        <end position="154"/>
    </location>
</feature>
<feature type="compositionally biased region" description="Polar residues" evidence="12">
    <location>
        <begin position="102"/>
        <end position="112"/>
    </location>
</feature>
<dbReference type="InterPro" id="IPR006612">
    <property type="entry name" value="THAP_Znf"/>
</dbReference>
<dbReference type="GO" id="GO:0005654">
    <property type="term" value="C:nucleoplasm"/>
    <property type="evidence" value="ECO:0007669"/>
    <property type="project" value="UniProtKB-SubCell"/>
</dbReference>
<evidence type="ECO:0000313" key="14">
    <source>
        <dbReference type="Proteomes" id="UP001152795"/>
    </source>
</evidence>
<feature type="compositionally biased region" description="Basic and acidic residues" evidence="12">
    <location>
        <begin position="89"/>
        <end position="101"/>
    </location>
</feature>
<proteinExistence type="inferred from homology"/>
<name>A0A6S7ICG5_PARCT</name>
<evidence type="ECO:0000256" key="9">
    <source>
        <dbReference type="ARBA" id="ARBA00023163"/>
    </source>
</evidence>
<feature type="compositionally biased region" description="Low complexity" evidence="12">
    <location>
        <begin position="135"/>
        <end position="145"/>
    </location>
</feature>
<dbReference type="GO" id="GO:0043565">
    <property type="term" value="F:sequence-specific DNA binding"/>
    <property type="evidence" value="ECO:0007669"/>
    <property type="project" value="InterPro"/>
</dbReference>
<evidence type="ECO:0000256" key="12">
    <source>
        <dbReference type="SAM" id="MobiDB-lite"/>
    </source>
</evidence>
<keyword evidence="9" id="KW-0804">Transcription</keyword>
<evidence type="ECO:0000256" key="5">
    <source>
        <dbReference type="ARBA" id="ARBA00022833"/>
    </source>
</evidence>
<keyword evidence="10" id="KW-0539">Nucleus</keyword>
<dbReference type="SMART" id="SM00692">
    <property type="entry name" value="DM3"/>
    <property type="match status" value="1"/>
</dbReference>
<dbReference type="Proteomes" id="UP001152795">
    <property type="component" value="Unassembled WGS sequence"/>
</dbReference>
<evidence type="ECO:0000256" key="10">
    <source>
        <dbReference type="ARBA" id="ARBA00023242"/>
    </source>
</evidence>
<feature type="compositionally biased region" description="Acidic residues" evidence="12">
    <location>
        <begin position="273"/>
        <end position="285"/>
    </location>
</feature>
<dbReference type="PANTHER" id="PTHR46600:SF1">
    <property type="entry name" value="THAP DOMAIN-CONTAINING PROTEIN 1"/>
    <property type="match status" value="1"/>
</dbReference>
<keyword evidence="4" id="KW-0863">Zinc-finger</keyword>
<protein>
    <submittedName>
        <fullName evidence="13">THAP domain-containing 10</fullName>
    </submittedName>
</protein>
<feature type="compositionally biased region" description="Acidic residues" evidence="12">
    <location>
        <begin position="231"/>
        <end position="252"/>
    </location>
</feature>
<evidence type="ECO:0000256" key="8">
    <source>
        <dbReference type="ARBA" id="ARBA00023125"/>
    </source>
</evidence>
<evidence type="ECO:0000256" key="1">
    <source>
        <dbReference type="ARBA" id="ARBA00004642"/>
    </source>
</evidence>
<feature type="region of interest" description="Disordered" evidence="12">
    <location>
        <begin position="230"/>
        <end position="287"/>
    </location>
</feature>
<sequence length="385" mass="43304">MLKIPTRLPNYVQLSTFTKLNNDLEKKRRRLWVAFVRTKRAKWSPTANSRLCSQHFQTEDFESPFVTIPGTDFVSRSVLRKGAVPSIHKTPEPSNYDKHGQSQDSVDPTHPSSTRKHRRAVRELLKENVAKTSEAEASTSTTSTTDEPGLVDDQTVTSDSLYPVQQPLSTEEASCQTPECLGCKKLKSQNRQLCNKIIDLKLKIQVKEAAIQKQKESIDESMAKVAAMEEKLEDETFVSSDEEMDIEEEPDYSEVSSPEHSLASGTESAPEADLSESDLSSDDEEPQNKLFPTVHLYWKKYQEKMMAKLKATEQSLVIAGDGRHDSMGHSAKYCAYTLFCCTVPLIIDFSLVQLQKQLGNCKVNGKSECCRDKNMADSFIDKCET</sequence>
<evidence type="ECO:0000256" key="6">
    <source>
        <dbReference type="ARBA" id="ARBA00023015"/>
    </source>
</evidence>
<dbReference type="Pfam" id="PF05485">
    <property type="entry name" value="THAP"/>
    <property type="match status" value="1"/>
</dbReference>
<organism evidence="13 14">
    <name type="scientific">Paramuricea clavata</name>
    <name type="common">Red gorgonian</name>
    <name type="synonym">Violescent sea-whip</name>
    <dbReference type="NCBI Taxonomy" id="317549"/>
    <lineage>
        <taxon>Eukaryota</taxon>
        <taxon>Metazoa</taxon>
        <taxon>Cnidaria</taxon>
        <taxon>Anthozoa</taxon>
        <taxon>Octocorallia</taxon>
        <taxon>Malacalcyonacea</taxon>
        <taxon>Plexauridae</taxon>
        <taxon>Paramuricea</taxon>
    </lineage>
</organism>
<comment type="caution">
    <text evidence="13">The sequence shown here is derived from an EMBL/GenBank/DDBJ whole genome shotgun (WGS) entry which is preliminary data.</text>
</comment>
<comment type="subcellular location">
    <subcellularLocation>
        <location evidence="1">Nucleus</location>
        <location evidence="1">Nucleoplasm</location>
    </subcellularLocation>
</comment>
<feature type="compositionally biased region" description="Polar residues" evidence="12">
    <location>
        <begin position="254"/>
        <end position="267"/>
    </location>
</feature>
<gene>
    <name evidence="13" type="ORF">PACLA_8A072983</name>
</gene>
<evidence type="ECO:0000256" key="2">
    <source>
        <dbReference type="ARBA" id="ARBA00006177"/>
    </source>
</evidence>
<dbReference type="PANTHER" id="PTHR46600">
    <property type="entry name" value="THAP DOMAIN-CONTAINING"/>
    <property type="match status" value="1"/>
</dbReference>
<dbReference type="InterPro" id="IPR026516">
    <property type="entry name" value="THAP1/10"/>
</dbReference>
<evidence type="ECO:0000256" key="7">
    <source>
        <dbReference type="ARBA" id="ARBA00023054"/>
    </source>
</evidence>
<keyword evidence="11" id="KW-0131">Cell cycle</keyword>
<evidence type="ECO:0000256" key="4">
    <source>
        <dbReference type="ARBA" id="ARBA00022771"/>
    </source>
</evidence>
<reference evidence="13" key="1">
    <citation type="submission" date="2020-04" db="EMBL/GenBank/DDBJ databases">
        <authorList>
            <person name="Alioto T."/>
            <person name="Alioto T."/>
            <person name="Gomez Garrido J."/>
        </authorList>
    </citation>
    <scope>NUCLEOTIDE SEQUENCE</scope>
    <source>
        <strain evidence="13">A484AB</strain>
    </source>
</reference>
<evidence type="ECO:0000313" key="13">
    <source>
        <dbReference type="EMBL" id="CAB4014693.1"/>
    </source>
</evidence>
<dbReference type="AlphaFoldDB" id="A0A6S7ICG5"/>
<keyword evidence="8" id="KW-0238">DNA-binding</keyword>
<keyword evidence="6" id="KW-0805">Transcription regulation</keyword>
<evidence type="ECO:0000256" key="11">
    <source>
        <dbReference type="ARBA" id="ARBA00023306"/>
    </source>
</evidence>
<keyword evidence="7" id="KW-0175">Coiled coil</keyword>